<dbReference type="InterPro" id="IPR037066">
    <property type="entry name" value="Plug_dom_sf"/>
</dbReference>
<keyword evidence="9 15" id="KW-0675">Receptor</keyword>
<dbReference type="InterPro" id="IPR039426">
    <property type="entry name" value="TonB-dep_rcpt-like"/>
</dbReference>
<dbReference type="InterPro" id="IPR012910">
    <property type="entry name" value="Plug_dom"/>
</dbReference>
<dbReference type="RefSeq" id="WP_310276619.1">
    <property type="nucleotide sequence ID" value="NZ_JAVDWR010000004.1"/>
</dbReference>
<proteinExistence type="inferred from homology"/>
<evidence type="ECO:0000256" key="10">
    <source>
        <dbReference type="ARBA" id="ARBA00023237"/>
    </source>
</evidence>
<comment type="caution">
    <text evidence="15">The sequence shown here is derived from an EMBL/GenBank/DDBJ whole genome shotgun (WGS) entry which is preliminary data.</text>
</comment>
<evidence type="ECO:0000259" key="14">
    <source>
        <dbReference type="Pfam" id="PF07715"/>
    </source>
</evidence>
<keyword evidence="7 12" id="KW-0798">TonB box</keyword>
<dbReference type="Gene3D" id="2.170.130.10">
    <property type="entry name" value="TonB-dependent receptor, plug domain"/>
    <property type="match status" value="1"/>
</dbReference>
<reference evidence="15 16" key="1">
    <citation type="submission" date="2023-07" db="EMBL/GenBank/DDBJ databases">
        <title>Sorghum-associated microbial communities from plants grown in Nebraska, USA.</title>
        <authorList>
            <person name="Schachtman D."/>
        </authorList>
    </citation>
    <scope>NUCLEOTIDE SEQUENCE [LARGE SCALE GENOMIC DNA]</scope>
    <source>
        <strain evidence="15 16">4138</strain>
    </source>
</reference>
<evidence type="ECO:0000313" key="15">
    <source>
        <dbReference type="EMBL" id="MDR7120737.1"/>
    </source>
</evidence>
<organism evidence="15 16">
    <name type="scientific">Rheinheimera soli</name>
    <dbReference type="NCBI Taxonomy" id="443616"/>
    <lineage>
        <taxon>Bacteria</taxon>
        <taxon>Pseudomonadati</taxon>
        <taxon>Pseudomonadota</taxon>
        <taxon>Gammaproteobacteria</taxon>
        <taxon>Chromatiales</taxon>
        <taxon>Chromatiaceae</taxon>
        <taxon>Rheinheimera</taxon>
    </lineage>
</organism>
<keyword evidence="3 11" id="KW-0813">Transport</keyword>
<dbReference type="PANTHER" id="PTHR30069">
    <property type="entry name" value="TONB-DEPENDENT OUTER MEMBRANE RECEPTOR"/>
    <property type="match status" value="1"/>
</dbReference>
<evidence type="ECO:0000256" key="5">
    <source>
        <dbReference type="ARBA" id="ARBA00022692"/>
    </source>
</evidence>
<dbReference type="Pfam" id="PF00593">
    <property type="entry name" value="TonB_dep_Rec_b-barrel"/>
    <property type="match status" value="1"/>
</dbReference>
<dbReference type="PROSITE" id="PS52016">
    <property type="entry name" value="TONB_DEPENDENT_REC_3"/>
    <property type="match status" value="1"/>
</dbReference>
<evidence type="ECO:0000256" key="4">
    <source>
        <dbReference type="ARBA" id="ARBA00022452"/>
    </source>
</evidence>
<name>A0ABU1VYH5_9GAMM</name>
<dbReference type="InterPro" id="IPR000531">
    <property type="entry name" value="Beta-barrel_TonB"/>
</dbReference>
<keyword evidence="8 11" id="KW-0472">Membrane</keyword>
<dbReference type="Proteomes" id="UP001257909">
    <property type="component" value="Unassembled WGS sequence"/>
</dbReference>
<sequence>MLTAVFPLVAEEIQDLFEMSLTELMDIPVVTASRYEENLKSAAAVMTIVSAEQIRNSGADSLYQLLEQVSSFYMTGSHFFPNNVSSVRGDLLTHADNHVLILLNGKPLRESYSGGINFAIYNAFPVQALSRIEVIRGPGSVLYGSNAYSGVINLVTTEAAGKSIQLSIGEQGYQSGSLLLSGGEELKLLFAAKVSWSDGWDFRSFDNAGVENSIDYGQRNAGLFSSLHYQGWQLDLMSLSSTQDFFGASTSWSGTVLPEDRKVDSQRHHAALSHKWQQSEQLWLASAVSVARMDFSHYNYDAYSTERYLELNQHWQPSKVWSWQLGGSLWWQRFGTEAGLANGPVPLTKNRRDTAFVQADWSFHSDWKLSAGLQYNNSQLGSNEWVPRMALVWQANPDWAVKLLHANAYRDPYGVETNFNLILRNQAGEVTGGLRGNPDLLAEQVNTTDLQLFYQAEAERFSLTLFQSKADELISRQRAADRVIDFVNQGEMRLHGVELEWSRQVTKRLTADLAITWQQNEVNETKDFTTVPHWLMKSAMTYQLSDVWGSVYAALQYIGEAEDILVRNANRQLLNPTADAYWLMNLSWRLPLPDFYNAQLQTTVYNLWDQQIYQAEFVGQSINTIPARSGRQFGLSLRVPL</sequence>
<keyword evidence="6" id="KW-0732">Signal</keyword>
<keyword evidence="10 11" id="KW-0998">Cell outer membrane</keyword>
<comment type="subcellular location">
    <subcellularLocation>
        <location evidence="1 11">Cell outer membrane</location>
        <topology evidence="1 11">Multi-pass membrane protein</topology>
    </subcellularLocation>
</comment>
<comment type="similarity">
    <text evidence="2">Belongs to the TonB-dependent receptor family. Hemoglobin/haptoglobin binding protein subfamily.</text>
</comment>
<dbReference type="SUPFAM" id="SSF56935">
    <property type="entry name" value="Porins"/>
    <property type="match status" value="1"/>
</dbReference>
<keyword evidence="16" id="KW-1185">Reference proteome</keyword>
<evidence type="ECO:0000256" key="9">
    <source>
        <dbReference type="ARBA" id="ARBA00023170"/>
    </source>
</evidence>
<evidence type="ECO:0000256" key="7">
    <source>
        <dbReference type="ARBA" id="ARBA00023077"/>
    </source>
</evidence>
<evidence type="ECO:0000256" key="6">
    <source>
        <dbReference type="ARBA" id="ARBA00022729"/>
    </source>
</evidence>
<keyword evidence="4 11" id="KW-1134">Transmembrane beta strand</keyword>
<dbReference type="PANTHER" id="PTHR30069:SF29">
    <property type="entry name" value="HEMOGLOBIN AND HEMOGLOBIN-HAPTOGLOBIN-BINDING PROTEIN 1-RELATED"/>
    <property type="match status" value="1"/>
</dbReference>
<evidence type="ECO:0000313" key="16">
    <source>
        <dbReference type="Proteomes" id="UP001257909"/>
    </source>
</evidence>
<dbReference type="Gene3D" id="2.40.170.20">
    <property type="entry name" value="TonB-dependent receptor, beta-barrel domain"/>
    <property type="match status" value="1"/>
</dbReference>
<dbReference type="Pfam" id="PF07715">
    <property type="entry name" value="Plug"/>
    <property type="match status" value="1"/>
</dbReference>
<evidence type="ECO:0000256" key="12">
    <source>
        <dbReference type="RuleBase" id="RU003357"/>
    </source>
</evidence>
<accession>A0ABU1VYH5</accession>
<evidence type="ECO:0000256" key="1">
    <source>
        <dbReference type="ARBA" id="ARBA00004571"/>
    </source>
</evidence>
<evidence type="ECO:0000256" key="3">
    <source>
        <dbReference type="ARBA" id="ARBA00022448"/>
    </source>
</evidence>
<feature type="domain" description="TonB-dependent receptor plug" evidence="14">
    <location>
        <begin position="40"/>
        <end position="151"/>
    </location>
</feature>
<feature type="domain" description="TonB-dependent receptor-like beta-barrel" evidence="13">
    <location>
        <begin position="204"/>
        <end position="607"/>
    </location>
</feature>
<keyword evidence="5 11" id="KW-0812">Transmembrane</keyword>
<gene>
    <name evidence="15" type="ORF">J2W69_001675</name>
</gene>
<evidence type="ECO:0000256" key="11">
    <source>
        <dbReference type="PROSITE-ProRule" id="PRU01360"/>
    </source>
</evidence>
<evidence type="ECO:0000256" key="2">
    <source>
        <dbReference type="ARBA" id="ARBA00008143"/>
    </source>
</evidence>
<evidence type="ECO:0000256" key="8">
    <source>
        <dbReference type="ARBA" id="ARBA00023136"/>
    </source>
</evidence>
<evidence type="ECO:0000259" key="13">
    <source>
        <dbReference type="Pfam" id="PF00593"/>
    </source>
</evidence>
<protein>
    <submittedName>
        <fullName evidence="15">Outer membrane receptor for ferrienterochelin and colicin</fullName>
    </submittedName>
</protein>
<dbReference type="InterPro" id="IPR036942">
    <property type="entry name" value="Beta-barrel_TonB_sf"/>
</dbReference>
<dbReference type="EMBL" id="JAVDWR010000004">
    <property type="protein sequence ID" value="MDR7120737.1"/>
    <property type="molecule type" value="Genomic_DNA"/>
</dbReference>